<dbReference type="Gene3D" id="3.40.50.10490">
    <property type="entry name" value="Glucose-6-phosphate isomerase like protein, domain 1"/>
    <property type="match status" value="1"/>
</dbReference>
<dbReference type="Gene3D" id="1.10.10.10">
    <property type="entry name" value="Winged helix-like DNA-binding domain superfamily/Winged helix DNA-binding domain"/>
    <property type="match status" value="1"/>
</dbReference>
<dbReference type="EMBL" id="QJJQ01000004">
    <property type="protein sequence ID" value="PXW88013.1"/>
    <property type="molecule type" value="Genomic_DNA"/>
</dbReference>
<keyword evidence="3" id="KW-0804">Transcription</keyword>
<evidence type="ECO:0000259" key="4">
    <source>
        <dbReference type="PROSITE" id="PS51071"/>
    </source>
</evidence>
<dbReference type="InterPro" id="IPR036388">
    <property type="entry name" value="WH-like_DNA-bd_sf"/>
</dbReference>
<dbReference type="InterPro" id="IPR001347">
    <property type="entry name" value="SIS_dom"/>
</dbReference>
<evidence type="ECO:0000256" key="3">
    <source>
        <dbReference type="ARBA" id="ARBA00023163"/>
    </source>
</evidence>
<keyword evidence="1" id="KW-0805">Transcription regulation</keyword>
<feature type="domain" description="SIS" evidence="5">
    <location>
        <begin position="127"/>
        <end position="270"/>
    </location>
</feature>
<dbReference type="PANTHER" id="PTHR30514">
    <property type="entry name" value="GLUCOKINASE"/>
    <property type="match status" value="1"/>
</dbReference>
<name>A0A2V3W121_9BACI</name>
<comment type="caution">
    <text evidence="6">The sequence shown here is derived from an EMBL/GenBank/DDBJ whole genome shotgun (WGS) entry which is preliminary data.</text>
</comment>
<accession>A0A2V3W121</accession>
<evidence type="ECO:0000256" key="2">
    <source>
        <dbReference type="ARBA" id="ARBA00023125"/>
    </source>
</evidence>
<dbReference type="Pfam" id="PF01380">
    <property type="entry name" value="SIS"/>
    <property type="match status" value="1"/>
</dbReference>
<dbReference type="OrthoDB" id="2930at2"/>
<sequence length="289" mass="32936">MANPTIYKIISGSRDKMSKSQHKIADYILENPHSIPFITGAKLAKMTGVSEATVVRFATFLGYSGYNDLQKQLASSIEKQLNTVERLNMSHSFYSETEKAIYDNFNEDIKNIQTTMQHLNVEDFERAANYILDAERIYIIANRSALSLGTFLQYYFNIIFGKSELVHTTEAAFDQIHHVNENDVVIGISYARYTKSTLDVVSYAAEKKATIIALTDHFSSPITAYANIALFASSNMKSFLDSFVAPLSVINTLIAYIGNVERINMKERLENFEQLWDRYDVFYKNNEEN</sequence>
<dbReference type="AlphaFoldDB" id="A0A2V3W121"/>
<dbReference type="Proteomes" id="UP000247978">
    <property type="component" value="Unassembled WGS sequence"/>
</dbReference>
<dbReference type="RefSeq" id="WP_110394836.1">
    <property type="nucleotide sequence ID" value="NZ_JBHUHB010000001.1"/>
</dbReference>
<gene>
    <name evidence="6" type="ORF">DFR56_104164</name>
</gene>
<reference evidence="6 7" key="1">
    <citation type="submission" date="2018-05" db="EMBL/GenBank/DDBJ databases">
        <title>Genomic Encyclopedia of Type Strains, Phase IV (KMG-IV): sequencing the most valuable type-strain genomes for metagenomic binning, comparative biology and taxonomic classification.</title>
        <authorList>
            <person name="Goeker M."/>
        </authorList>
    </citation>
    <scope>NUCLEOTIDE SEQUENCE [LARGE SCALE GENOMIC DNA]</scope>
    <source>
        <strain evidence="6 7">DSM 28556</strain>
    </source>
</reference>
<dbReference type="InterPro" id="IPR046348">
    <property type="entry name" value="SIS_dom_sf"/>
</dbReference>
<dbReference type="GO" id="GO:0003700">
    <property type="term" value="F:DNA-binding transcription factor activity"/>
    <property type="evidence" value="ECO:0007669"/>
    <property type="project" value="InterPro"/>
</dbReference>
<dbReference type="GO" id="GO:0003677">
    <property type="term" value="F:DNA binding"/>
    <property type="evidence" value="ECO:0007669"/>
    <property type="project" value="UniProtKB-KW"/>
</dbReference>
<proteinExistence type="predicted"/>
<dbReference type="InterPro" id="IPR035472">
    <property type="entry name" value="RpiR-like_SIS"/>
</dbReference>
<dbReference type="PROSITE" id="PS51071">
    <property type="entry name" value="HTH_RPIR"/>
    <property type="match status" value="1"/>
</dbReference>
<dbReference type="SUPFAM" id="SSF53697">
    <property type="entry name" value="SIS domain"/>
    <property type="match status" value="1"/>
</dbReference>
<dbReference type="PROSITE" id="PS51464">
    <property type="entry name" value="SIS"/>
    <property type="match status" value="1"/>
</dbReference>
<feature type="domain" description="HTH rpiR-type" evidence="4">
    <location>
        <begin position="4"/>
        <end position="80"/>
    </location>
</feature>
<dbReference type="PANTHER" id="PTHR30514:SF18">
    <property type="entry name" value="RPIR-FAMILY TRANSCRIPTIONAL REGULATOR"/>
    <property type="match status" value="1"/>
</dbReference>
<dbReference type="SUPFAM" id="SSF46689">
    <property type="entry name" value="Homeodomain-like"/>
    <property type="match status" value="1"/>
</dbReference>
<evidence type="ECO:0000259" key="5">
    <source>
        <dbReference type="PROSITE" id="PS51464"/>
    </source>
</evidence>
<dbReference type="InterPro" id="IPR000281">
    <property type="entry name" value="HTH_RpiR"/>
</dbReference>
<evidence type="ECO:0000313" key="6">
    <source>
        <dbReference type="EMBL" id="PXW88013.1"/>
    </source>
</evidence>
<dbReference type="CDD" id="cd05013">
    <property type="entry name" value="SIS_RpiR"/>
    <property type="match status" value="1"/>
</dbReference>
<dbReference type="GO" id="GO:1901135">
    <property type="term" value="P:carbohydrate derivative metabolic process"/>
    <property type="evidence" value="ECO:0007669"/>
    <property type="project" value="InterPro"/>
</dbReference>
<dbReference type="GO" id="GO:0097367">
    <property type="term" value="F:carbohydrate derivative binding"/>
    <property type="evidence" value="ECO:0007669"/>
    <property type="project" value="InterPro"/>
</dbReference>
<evidence type="ECO:0000256" key="1">
    <source>
        <dbReference type="ARBA" id="ARBA00023015"/>
    </source>
</evidence>
<dbReference type="Pfam" id="PF01418">
    <property type="entry name" value="HTH_6"/>
    <property type="match status" value="1"/>
</dbReference>
<dbReference type="InterPro" id="IPR047640">
    <property type="entry name" value="RpiR-like"/>
</dbReference>
<evidence type="ECO:0000313" key="7">
    <source>
        <dbReference type="Proteomes" id="UP000247978"/>
    </source>
</evidence>
<organism evidence="6 7">
    <name type="scientific">Pseudogracilibacillus auburnensis</name>
    <dbReference type="NCBI Taxonomy" id="1494959"/>
    <lineage>
        <taxon>Bacteria</taxon>
        <taxon>Bacillati</taxon>
        <taxon>Bacillota</taxon>
        <taxon>Bacilli</taxon>
        <taxon>Bacillales</taxon>
        <taxon>Bacillaceae</taxon>
        <taxon>Pseudogracilibacillus</taxon>
    </lineage>
</organism>
<dbReference type="InterPro" id="IPR009057">
    <property type="entry name" value="Homeodomain-like_sf"/>
</dbReference>
<protein>
    <submittedName>
        <fullName evidence="6">RpiR family transcriptional regulator</fullName>
    </submittedName>
</protein>
<keyword evidence="7" id="KW-1185">Reference proteome</keyword>
<keyword evidence="2" id="KW-0238">DNA-binding</keyword>